<dbReference type="EMBL" id="CASHSV030000311">
    <property type="protein sequence ID" value="CAJ2658669.1"/>
    <property type="molecule type" value="Genomic_DNA"/>
</dbReference>
<proteinExistence type="predicted"/>
<sequence length="382" mass="42408">MENEIEPCKFPRLGNVINNSMNKNNIGSGRRKNVVGGSDFQSSWQQQHQQQNSSRIVRVSRASGGKDRHSKVMTSKGLRDRRVRLSVTTAIQFYDIQDRLGYDQPSKAVDWLIKAASDSISELPSLDTTFTQTDPKQPSYENQSENQNQKQKHNIDNNNFCLSKSGCSSTSETSKENECSIIVQEQKHHQNMSQTASFTELLTGGIGGSSTVTSNNGAVHDQIHRHGGFLGQIQLGHSSHSHSHQVSPFSGENENNSDITQLQHFPFMSSSSDQHNENHDDYNLNFTISSSGLVGYNRGTLQSNSLLPHFQRFSPVMDHGSSTSSSSNNLPFFMGGSAAPPVATPTMDQQHLQFSPLFDARLQLFYGDGSRHSDQKEKCNKD</sequence>
<keyword evidence="2" id="KW-1185">Reference proteome</keyword>
<reference evidence="1" key="1">
    <citation type="submission" date="2023-10" db="EMBL/GenBank/DDBJ databases">
        <authorList>
            <person name="Rodriguez Cubillos JULIANA M."/>
            <person name="De Vega J."/>
        </authorList>
    </citation>
    <scope>NUCLEOTIDE SEQUENCE</scope>
</reference>
<accession>A0ACB0KN79</accession>
<protein>
    <submittedName>
        <fullName evidence="1">Uncharacterized protein</fullName>
    </submittedName>
</protein>
<gene>
    <name evidence="1" type="ORF">MILVUS5_LOCUS25008</name>
</gene>
<comment type="caution">
    <text evidence="1">The sequence shown here is derived from an EMBL/GenBank/DDBJ whole genome shotgun (WGS) entry which is preliminary data.</text>
</comment>
<evidence type="ECO:0000313" key="2">
    <source>
        <dbReference type="Proteomes" id="UP001177021"/>
    </source>
</evidence>
<dbReference type="Proteomes" id="UP001177021">
    <property type="component" value="Unassembled WGS sequence"/>
</dbReference>
<evidence type="ECO:0000313" key="1">
    <source>
        <dbReference type="EMBL" id="CAJ2658669.1"/>
    </source>
</evidence>
<name>A0ACB0KN79_TRIPR</name>
<organism evidence="1 2">
    <name type="scientific">Trifolium pratense</name>
    <name type="common">Red clover</name>
    <dbReference type="NCBI Taxonomy" id="57577"/>
    <lineage>
        <taxon>Eukaryota</taxon>
        <taxon>Viridiplantae</taxon>
        <taxon>Streptophyta</taxon>
        <taxon>Embryophyta</taxon>
        <taxon>Tracheophyta</taxon>
        <taxon>Spermatophyta</taxon>
        <taxon>Magnoliopsida</taxon>
        <taxon>eudicotyledons</taxon>
        <taxon>Gunneridae</taxon>
        <taxon>Pentapetalae</taxon>
        <taxon>rosids</taxon>
        <taxon>fabids</taxon>
        <taxon>Fabales</taxon>
        <taxon>Fabaceae</taxon>
        <taxon>Papilionoideae</taxon>
        <taxon>50 kb inversion clade</taxon>
        <taxon>NPAAA clade</taxon>
        <taxon>Hologalegina</taxon>
        <taxon>IRL clade</taxon>
        <taxon>Trifolieae</taxon>
        <taxon>Trifolium</taxon>
    </lineage>
</organism>